<proteinExistence type="predicted"/>
<evidence type="ECO:0000313" key="3">
    <source>
        <dbReference type="Proteomes" id="UP001221757"/>
    </source>
</evidence>
<feature type="transmembrane region" description="Helical" evidence="1">
    <location>
        <begin position="138"/>
        <end position="156"/>
    </location>
</feature>
<keyword evidence="1" id="KW-0812">Transmembrane</keyword>
<reference evidence="2" key="1">
    <citation type="submission" date="2023-03" db="EMBL/GenBank/DDBJ databases">
        <title>Massive genome expansion in bonnet fungi (Mycena s.s.) driven by repeated elements and novel gene families across ecological guilds.</title>
        <authorList>
            <consortium name="Lawrence Berkeley National Laboratory"/>
            <person name="Harder C.B."/>
            <person name="Miyauchi S."/>
            <person name="Viragh M."/>
            <person name="Kuo A."/>
            <person name="Thoen E."/>
            <person name="Andreopoulos B."/>
            <person name="Lu D."/>
            <person name="Skrede I."/>
            <person name="Drula E."/>
            <person name="Henrissat B."/>
            <person name="Morin E."/>
            <person name="Kohler A."/>
            <person name="Barry K."/>
            <person name="LaButti K."/>
            <person name="Morin E."/>
            <person name="Salamov A."/>
            <person name="Lipzen A."/>
            <person name="Mereny Z."/>
            <person name="Hegedus B."/>
            <person name="Baldrian P."/>
            <person name="Stursova M."/>
            <person name="Weitz H."/>
            <person name="Taylor A."/>
            <person name="Grigoriev I.V."/>
            <person name="Nagy L.G."/>
            <person name="Martin F."/>
            <person name="Kauserud H."/>
        </authorList>
    </citation>
    <scope>NUCLEOTIDE SEQUENCE</scope>
    <source>
        <strain evidence="2">CBHHK067</strain>
    </source>
</reference>
<organism evidence="2 3">
    <name type="scientific">Mycena rosella</name>
    <name type="common">Pink bonnet</name>
    <name type="synonym">Agaricus rosellus</name>
    <dbReference type="NCBI Taxonomy" id="1033263"/>
    <lineage>
        <taxon>Eukaryota</taxon>
        <taxon>Fungi</taxon>
        <taxon>Dikarya</taxon>
        <taxon>Basidiomycota</taxon>
        <taxon>Agaricomycotina</taxon>
        <taxon>Agaricomycetes</taxon>
        <taxon>Agaricomycetidae</taxon>
        <taxon>Agaricales</taxon>
        <taxon>Marasmiineae</taxon>
        <taxon>Mycenaceae</taxon>
        <taxon>Mycena</taxon>
    </lineage>
</organism>
<protein>
    <submittedName>
        <fullName evidence="2">Uncharacterized protein</fullName>
    </submittedName>
</protein>
<dbReference type="EMBL" id="JARKIE010000047">
    <property type="protein sequence ID" value="KAJ7693131.1"/>
    <property type="molecule type" value="Genomic_DNA"/>
</dbReference>
<sequence length="183" mass="20646">MCPTFKGVKQEELVRLKPGSFKIALLRFCCYQAPFMGNKAQRRGVRACTPWNTCNDASRRSSSVGHRRSWVLSEFARNAKENRIWCRPKAGSRREIFAIIQLKSWINLQKDQKNTQLAQESYPGLTTPTPKMMTRTRYVVLALAIIISLHYILSFSHDGYGNATSFEALSSKINFGGVAPPGT</sequence>
<gene>
    <name evidence="2" type="ORF">B0H17DRAFT_1132606</name>
</gene>
<evidence type="ECO:0000256" key="1">
    <source>
        <dbReference type="SAM" id="Phobius"/>
    </source>
</evidence>
<accession>A0AAD7DMM7</accession>
<keyword evidence="1" id="KW-0472">Membrane</keyword>
<name>A0AAD7DMM7_MYCRO</name>
<evidence type="ECO:0000313" key="2">
    <source>
        <dbReference type="EMBL" id="KAJ7693131.1"/>
    </source>
</evidence>
<keyword evidence="3" id="KW-1185">Reference proteome</keyword>
<dbReference type="AlphaFoldDB" id="A0AAD7DMM7"/>
<comment type="caution">
    <text evidence="2">The sequence shown here is derived from an EMBL/GenBank/DDBJ whole genome shotgun (WGS) entry which is preliminary data.</text>
</comment>
<dbReference type="Proteomes" id="UP001221757">
    <property type="component" value="Unassembled WGS sequence"/>
</dbReference>
<keyword evidence="1" id="KW-1133">Transmembrane helix</keyword>